<dbReference type="InterPro" id="IPR003661">
    <property type="entry name" value="HisK_dim/P_dom"/>
</dbReference>
<keyword evidence="9" id="KW-0902">Two-component regulatory system</keyword>
<evidence type="ECO:0000256" key="1">
    <source>
        <dbReference type="ARBA" id="ARBA00000085"/>
    </source>
</evidence>
<dbReference type="Gene3D" id="6.10.340.10">
    <property type="match status" value="1"/>
</dbReference>
<dbReference type="RefSeq" id="WP_273934801.1">
    <property type="nucleotide sequence ID" value="NZ_CP097263.1"/>
</dbReference>
<dbReference type="InterPro" id="IPR003594">
    <property type="entry name" value="HATPase_dom"/>
</dbReference>
<evidence type="ECO:0000256" key="5">
    <source>
        <dbReference type="ARBA" id="ARBA00022679"/>
    </source>
</evidence>
<dbReference type="SUPFAM" id="SSF55874">
    <property type="entry name" value="ATPase domain of HSP90 chaperone/DNA topoisomerase II/histidine kinase"/>
    <property type="match status" value="1"/>
</dbReference>
<dbReference type="InterPro" id="IPR005467">
    <property type="entry name" value="His_kinase_dom"/>
</dbReference>
<protein>
    <recommendedName>
        <fullName evidence="3">histidine kinase</fullName>
        <ecNumber evidence="3">2.7.13.3</ecNumber>
    </recommendedName>
</protein>
<evidence type="ECO:0000256" key="8">
    <source>
        <dbReference type="ARBA" id="ARBA00022989"/>
    </source>
</evidence>
<feature type="domain" description="Histidine kinase" evidence="12">
    <location>
        <begin position="168"/>
        <end position="368"/>
    </location>
</feature>
<dbReference type="Pfam" id="PF02518">
    <property type="entry name" value="HATPase_c"/>
    <property type="match status" value="1"/>
</dbReference>
<dbReference type="CDD" id="cd06225">
    <property type="entry name" value="HAMP"/>
    <property type="match status" value="1"/>
</dbReference>
<dbReference type="SUPFAM" id="SSF158472">
    <property type="entry name" value="HAMP domain-like"/>
    <property type="match status" value="1"/>
</dbReference>
<keyword evidence="15" id="KW-1185">Reference proteome</keyword>
<keyword evidence="7 14" id="KW-0418">Kinase</keyword>
<name>A0ABV6MYT8_9PSEU</name>
<dbReference type="SUPFAM" id="SSF47384">
    <property type="entry name" value="Homodimeric domain of signal transducing histidine kinase"/>
    <property type="match status" value="1"/>
</dbReference>
<dbReference type="PANTHER" id="PTHR45436:SF5">
    <property type="entry name" value="SENSOR HISTIDINE KINASE TRCS"/>
    <property type="match status" value="1"/>
</dbReference>
<dbReference type="GO" id="GO:0016301">
    <property type="term" value="F:kinase activity"/>
    <property type="evidence" value="ECO:0007669"/>
    <property type="project" value="UniProtKB-KW"/>
</dbReference>
<dbReference type="Pfam" id="PF00512">
    <property type="entry name" value="HisKA"/>
    <property type="match status" value="1"/>
</dbReference>
<keyword evidence="4" id="KW-0597">Phosphoprotein</keyword>
<reference evidence="14 15" key="1">
    <citation type="submission" date="2024-09" db="EMBL/GenBank/DDBJ databases">
        <authorList>
            <person name="Sun Q."/>
            <person name="Mori K."/>
        </authorList>
    </citation>
    <scope>NUCLEOTIDE SEQUENCE [LARGE SCALE GENOMIC DNA]</scope>
    <source>
        <strain evidence="14 15">TBRC 1432</strain>
    </source>
</reference>
<dbReference type="InterPro" id="IPR036097">
    <property type="entry name" value="HisK_dim/P_sf"/>
</dbReference>
<keyword evidence="6 11" id="KW-0812">Transmembrane</keyword>
<dbReference type="PROSITE" id="PS50109">
    <property type="entry name" value="HIS_KIN"/>
    <property type="match status" value="1"/>
</dbReference>
<comment type="subcellular location">
    <subcellularLocation>
        <location evidence="2">Cell membrane</location>
    </subcellularLocation>
</comment>
<dbReference type="Gene3D" id="1.10.287.130">
    <property type="match status" value="1"/>
</dbReference>
<comment type="caution">
    <text evidence="14">The sequence shown here is derived from an EMBL/GenBank/DDBJ whole genome shotgun (WGS) entry which is preliminary data.</text>
</comment>
<gene>
    <name evidence="14" type="ORF">ACFFH7_27700</name>
</gene>
<dbReference type="EMBL" id="JBHLUD010000009">
    <property type="protein sequence ID" value="MFC0545324.1"/>
    <property type="molecule type" value="Genomic_DNA"/>
</dbReference>
<evidence type="ECO:0000256" key="4">
    <source>
        <dbReference type="ARBA" id="ARBA00022553"/>
    </source>
</evidence>
<dbReference type="InterPro" id="IPR003660">
    <property type="entry name" value="HAMP_dom"/>
</dbReference>
<accession>A0ABV6MYT8</accession>
<evidence type="ECO:0000256" key="6">
    <source>
        <dbReference type="ARBA" id="ARBA00022692"/>
    </source>
</evidence>
<evidence type="ECO:0000256" key="2">
    <source>
        <dbReference type="ARBA" id="ARBA00004236"/>
    </source>
</evidence>
<dbReference type="InterPro" id="IPR004358">
    <property type="entry name" value="Sig_transdc_His_kin-like_C"/>
</dbReference>
<sequence>MRLTVRTRLTALYGLLVFAAGLVLMVVVYLLLGNNLVSQLSSAVGAEGVVFGDGVPVETEPYDVTVTPAQIAEVSSQTVLDKLLVVSAVSLPVLAVLAIAVGWWVSGRVLAPLHRISATARRLSSDNLHERIALAGPADELTELASTFDDMLARLEAAFESQRRFIANASHELRTPLAIQRAAVQIGLADADPDVVQKLLDANRRSERLIDGLLLLARSDRGLEHREPVALHALVEEQLGEQTEAIQRRRLTVTEQLVPCEVLGDSMLLRQLVGNLIGNAVRHNVDGGELRVRTDPARGLVVSNSGPVVDPDQVAELFEPFRRGGGRTSDEGTGLGLSIVQSIVRAHGGRVHAKARRDGGLTVRVEFT</sequence>
<dbReference type="Pfam" id="PF00672">
    <property type="entry name" value="HAMP"/>
    <property type="match status" value="1"/>
</dbReference>
<evidence type="ECO:0000256" key="7">
    <source>
        <dbReference type="ARBA" id="ARBA00022777"/>
    </source>
</evidence>
<dbReference type="Gene3D" id="3.30.565.10">
    <property type="entry name" value="Histidine kinase-like ATPase, C-terminal domain"/>
    <property type="match status" value="1"/>
</dbReference>
<evidence type="ECO:0000313" key="14">
    <source>
        <dbReference type="EMBL" id="MFC0545324.1"/>
    </source>
</evidence>
<keyword evidence="8 11" id="KW-1133">Transmembrane helix</keyword>
<dbReference type="PRINTS" id="PR00344">
    <property type="entry name" value="BCTRLSENSOR"/>
</dbReference>
<dbReference type="CDD" id="cd00075">
    <property type="entry name" value="HATPase"/>
    <property type="match status" value="1"/>
</dbReference>
<feature type="domain" description="HAMP" evidence="13">
    <location>
        <begin position="107"/>
        <end position="160"/>
    </location>
</feature>
<evidence type="ECO:0000256" key="3">
    <source>
        <dbReference type="ARBA" id="ARBA00012438"/>
    </source>
</evidence>
<dbReference type="PANTHER" id="PTHR45436">
    <property type="entry name" value="SENSOR HISTIDINE KINASE YKOH"/>
    <property type="match status" value="1"/>
</dbReference>
<dbReference type="PROSITE" id="PS50885">
    <property type="entry name" value="HAMP"/>
    <property type="match status" value="1"/>
</dbReference>
<feature type="transmembrane region" description="Helical" evidence="11">
    <location>
        <begin position="12"/>
        <end position="32"/>
    </location>
</feature>
<dbReference type="SMART" id="SM00304">
    <property type="entry name" value="HAMP"/>
    <property type="match status" value="1"/>
</dbReference>
<comment type="catalytic activity">
    <reaction evidence="1">
        <text>ATP + protein L-histidine = ADP + protein N-phospho-L-histidine.</text>
        <dbReference type="EC" id="2.7.13.3"/>
    </reaction>
</comment>
<dbReference type="SMART" id="SM00387">
    <property type="entry name" value="HATPase_c"/>
    <property type="match status" value="1"/>
</dbReference>
<dbReference type="SMART" id="SM00388">
    <property type="entry name" value="HisKA"/>
    <property type="match status" value="1"/>
</dbReference>
<dbReference type="InterPro" id="IPR036890">
    <property type="entry name" value="HATPase_C_sf"/>
</dbReference>
<dbReference type="InterPro" id="IPR050428">
    <property type="entry name" value="TCS_sensor_his_kinase"/>
</dbReference>
<dbReference type="Proteomes" id="UP001589810">
    <property type="component" value="Unassembled WGS sequence"/>
</dbReference>
<evidence type="ECO:0000313" key="15">
    <source>
        <dbReference type="Proteomes" id="UP001589810"/>
    </source>
</evidence>
<evidence type="ECO:0000256" key="9">
    <source>
        <dbReference type="ARBA" id="ARBA00023012"/>
    </source>
</evidence>
<feature type="transmembrane region" description="Helical" evidence="11">
    <location>
        <begin position="83"/>
        <end position="105"/>
    </location>
</feature>
<keyword evidence="5" id="KW-0808">Transferase</keyword>
<evidence type="ECO:0000256" key="10">
    <source>
        <dbReference type="ARBA" id="ARBA00023136"/>
    </source>
</evidence>
<evidence type="ECO:0000259" key="12">
    <source>
        <dbReference type="PROSITE" id="PS50109"/>
    </source>
</evidence>
<keyword evidence="10 11" id="KW-0472">Membrane</keyword>
<evidence type="ECO:0000259" key="13">
    <source>
        <dbReference type="PROSITE" id="PS50885"/>
    </source>
</evidence>
<organism evidence="14 15">
    <name type="scientific">Kutzneria chonburiensis</name>
    <dbReference type="NCBI Taxonomy" id="1483604"/>
    <lineage>
        <taxon>Bacteria</taxon>
        <taxon>Bacillati</taxon>
        <taxon>Actinomycetota</taxon>
        <taxon>Actinomycetes</taxon>
        <taxon>Pseudonocardiales</taxon>
        <taxon>Pseudonocardiaceae</taxon>
        <taxon>Kutzneria</taxon>
    </lineage>
</organism>
<evidence type="ECO:0000256" key="11">
    <source>
        <dbReference type="SAM" id="Phobius"/>
    </source>
</evidence>
<dbReference type="EC" id="2.7.13.3" evidence="3"/>
<dbReference type="CDD" id="cd00082">
    <property type="entry name" value="HisKA"/>
    <property type="match status" value="1"/>
</dbReference>
<proteinExistence type="predicted"/>